<name>A0A2T9Y4Z3_9FUNG</name>
<keyword evidence="2" id="KW-1185">Reference proteome</keyword>
<gene>
    <name evidence="1" type="ORF">BB561_006342</name>
</gene>
<protein>
    <submittedName>
        <fullName evidence="1">Uncharacterized protein</fullName>
    </submittedName>
</protein>
<proteinExistence type="predicted"/>
<dbReference type="Proteomes" id="UP000245383">
    <property type="component" value="Unassembled WGS sequence"/>
</dbReference>
<reference evidence="1 2" key="1">
    <citation type="journal article" date="2018" name="MBio">
        <title>Comparative Genomics Reveals the Core Gene Toolbox for the Fungus-Insect Symbiosis.</title>
        <authorList>
            <person name="Wang Y."/>
            <person name="Stata M."/>
            <person name="Wang W."/>
            <person name="Stajich J.E."/>
            <person name="White M.M."/>
            <person name="Moncalvo J.M."/>
        </authorList>
    </citation>
    <scope>NUCLEOTIDE SEQUENCE [LARGE SCALE GENOMIC DNA]</scope>
    <source>
        <strain evidence="1 2">SWE-8-4</strain>
    </source>
</reference>
<dbReference type="EMBL" id="MBFR01000496">
    <property type="protein sequence ID" value="PVU87419.1"/>
    <property type="molecule type" value="Genomic_DNA"/>
</dbReference>
<accession>A0A2T9Y4Z3</accession>
<evidence type="ECO:0000313" key="2">
    <source>
        <dbReference type="Proteomes" id="UP000245383"/>
    </source>
</evidence>
<sequence length="160" mass="18474">MEVASNSSNTKPFVQMSGIHLNLPEYSGKGDELTFERWFGNCVNELKAFGFQNEEQAILQEPRIPGDPIPPERITNELSDFESIIERINNLQEGNYVLLKNEKKKKFEPPLLGPYRVKKCTPYSTYRLEDLEGRAMKTLVCHNRLVPAYSNEEIIKKPWV</sequence>
<dbReference type="AlphaFoldDB" id="A0A2T9Y4Z3"/>
<organism evidence="1 2">
    <name type="scientific">Smittium simulii</name>
    <dbReference type="NCBI Taxonomy" id="133385"/>
    <lineage>
        <taxon>Eukaryota</taxon>
        <taxon>Fungi</taxon>
        <taxon>Fungi incertae sedis</taxon>
        <taxon>Zoopagomycota</taxon>
        <taxon>Kickxellomycotina</taxon>
        <taxon>Harpellomycetes</taxon>
        <taxon>Harpellales</taxon>
        <taxon>Legeriomycetaceae</taxon>
        <taxon>Smittium</taxon>
    </lineage>
</organism>
<evidence type="ECO:0000313" key="1">
    <source>
        <dbReference type="EMBL" id="PVU87419.1"/>
    </source>
</evidence>
<comment type="caution">
    <text evidence="1">The sequence shown here is derived from an EMBL/GenBank/DDBJ whole genome shotgun (WGS) entry which is preliminary data.</text>
</comment>